<proteinExistence type="predicted"/>
<name>A0A0F9A9A0_9ZZZZ</name>
<evidence type="ECO:0000313" key="1">
    <source>
        <dbReference type="EMBL" id="KKL06070.1"/>
    </source>
</evidence>
<comment type="caution">
    <text evidence="1">The sequence shown here is derived from an EMBL/GenBank/DDBJ whole genome shotgun (WGS) entry which is preliminary data.</text>
</comment>
<protein>
    <submittedName>
        <fullName evidence="1">Uncharacterized protein</fullName>
    </submittedName>
</protein>
<organism evidence="1">
    <name type="scientific">marine sediment metagenome</name>
    <dbReference type="NCBI Taxonomy" id="412755"/>
    <lineage>
        <taxon>unclassified sequences</taxon>
        <taxon>metagenomes</taxon>
        <taxon>ecological metagenomes</taxon>
    </lineage>
</organism>
<gene>
    <name evidence="1" type="ORF">LCGC14_2599730</name>
</gene>
<feature type="non-terminal residue" evidence="1">
    <location>
        <position position="1"/>
    </location>
</feature>
<dbReference type="EMBL" id="LAZR01043863">
    <property type="protein sequence ID" value="KKL06070.1"/>
    <property type="molecule type" value="Genomic_DNA"/>
</dbReference>
<accession>A0A0F9A9A0</accession>
<dbReference type="AlphaFoldDB" id="A0A0F9A9A0"/>
<sequence length="121" mass="12527">TAAHFHIIRGPAEGAAGGTEVTPLNSDENSATASVLKSARVGTANRLATYVAADAGNITGGTTIRTELIGATGQGQQTIGGATRDKGELILKQDTVYAVAVENLDDNTNTHGIFIDWYEVI</sequence>
<reference evidence="1" key="1">
    <citation type="journal article" date="2015" name="Nature">
        <title>Complex archaea that bridge the gap between prokaryotes and eukaryotes.</title>
        <authorList>
            <person name="Spang A."/>
            <person name="Saw J.H."/>
            <person name="Jorgensen S.L."/>
            <person name="Zaremba-Niedzwiedzka K."/>
            <person name="Martijn J."/>
            <person name="Lind A.E."/>
            <person name="van Eijk R."/>
            <person name="Schleper C."/>
            <person name="Guy L."/>
            <person name="Ettema T.J."/>
        </authorList>
    </citation>
    <scope>NUCLEOTIDE SEQUENCE</scope>
</reference>